<dbReference type="RefSeq" id="WP_130454414.1">
    <property type="nucleotide sequence ID" value="NZ_QYAG01000001.1"/>
</dbReference>
<dbReference type="InterPro" id="IPR022893">
    <property type="entry name" value="Shikimate_DH_fam"/>
</dbReference>
<reference evidence="4 5" key="1">
    <citation type="journal article" date="2015" name="Stand. Genomic Sci.">
        <title>Genomic Encyclopedia of Bacterial and Archaeal Type Strains, Phase III: the genomes of soil and plant-associated and newly described type strains.</title>
        <authorList>
            <person name="Whitman W.B."/>
            <person name="Woyke T."/>
            <person name="Klenk H.P."/>
            <person name="Zhou Y."/>
            <person name="Lilburn T.G."/>
            <person name="Beck B.J."/>
            <person name="De Vos P."/>
            <person name="Vandamme P."/>
            <person name="Eisen J.A."/>
            <person name="Garrity G."/>
            <person name="Hugenholtz P."/>
            <person name="Kyrpides N.C."/>
        </authorList>
    </citation>
    <scope>NUCLEOTIDE SEQUENCE [LARGE SCALE GENOMIC DNA]</scope>
    <source>
        <strain evidence="4 5">RF6</strain>
    </source>
</reference>
<evidence type="ECO:0000259" key="3">
    <source>
        <dbReference type="Pfam" id="PF08501"/>
    </source>
</evidence>
<dbReference type="PANTHER" id="PTHR21089">
    <property type="entry name" value="SHIKIMATE DEHYDROGENASE"/>
    <property type="match status" value="1"/>
</dbReference>
<dbReference type="Pfam" id="PF08501">
    <property type="entry name" value="Shikimate_dh_N"/>
    <property type="match status" value="1"/>
</dbReference>
<dbReference type="Gene3D" id="3.40.50.720">
    <property type="entry name" value="NAD(P)-binding Rossmann-like Domain"/>
    <property type="match status" value="1"/>
</dbReference>
<dbReference type="GO" id="GO:0009073">
    <property type="term" value="P:aromatic amino acid family biosynthetic process"/>
    <property type="evidence" value="ECO:0007669"/>
    <property type="project" value="UniProtKB-KW"/>
</dbReference>
<dbReference type="SUPFAM" id="SSF51735">
    <property type="entry name" value="NAD(P)-binding Rossmann-fold domains"/>
    <property type="match status" value="1"/>
</dbReference>
<comment type="caution">
    <text evidence="4">The sequence shown here is derived from an EMBL/GenBank/DDBJ whole genome shotgun (WGS) entry which is preliminary data.</text>
</comment>
<dbReference type="SUPFAM" id="SSF53223">
    <property type="entry name" value="Aminoacid dehydrogenase-like, N-terminal domain"/>
    <property type="match status" value="1"/>
</dbReference>
<dbReference type="InterPro" id="IPR013708">
    <property type="entry name" value="Shikimate_DH-bd_N"/>
</dbReference>
<dbReference type="GO" id="GO:0004764">
    <property type="term" value="F:shikimate 3-dehydrogenase (NADP+) activity"/>
    <property type="evidence" value="ECO:0007669"/>
    <property type="project" value="InterPro"/>
</dbReference>
<keyword evidence="2" id="KW-0028">Amino-acid biosynthesis</keyword>
<proteinExistence type="predicted"/>
<dbReference type="GO" id="GO:0019632">
    <property type="term" value="P:shikimate metabolic process"/>
    <property type="evidence" value="ECO:0007669"/>
    <property type="project" value="TreeGrafter"/>
</dbReference>
<dbReference type="GO" id="GO:0050661">
    <property type="term" value="F:NADP binding"/>
    <property type="evidence" value="ECO:0007669"/>
    <property type="project" value="TreeGrafter"/>
</dbReference>
<keyword evidence="5" id="KW-1185">Reference proteome</keyword>
<dbReference type="PANTHER" id="PTHR21089:SF1">
    <property type="entry name" value="BIFUNCTIONAL 3-DEHYDROQUINATE DEHYDRATASE_SHIKIMATE DEHYDROGENASE, CHLOROPLASTIC"/>
    <property type="match status" value="1"/>
</dbReference>
<dbReference type="InterPro" id="IPR046346">
    <property type="entry name" value="Aminoacid_DH-like_N_sf"/>
</dbReference>
<dbReference type="InterPro" id="IPR036291">
    <property type="entry name" value="NAD(P)-bd_dom_sf"/>
</dbReference>
<dbReference type="GO" id="GO:0009423">
    <property type="term" value="P:chorismate biosynthetic process"/>
    <property type="evidence" value="ECO:0007669"/>
    <property type="project" value="TreeGrafter"/>
</dbReference>
<dbReference type="OrthoDB" id="9776868at2"/>
<comment type="pathway">
    <text evidence="1">Metabolic intermediate biosynthesis; chorismate biosynthesis; chorismate from D-erythrose 4-phosphate and phosphoenolpyruvate: step 4/7.</text>
</comment>
<evidence type="ECO:0000256" key="1">
    <source>
        <dbReference type="ARBA" id="ARBA00004871"/>
    </source>
</evidence>
<dbReference type="Gene3D" id="3.40.50.10860">
    <property type="entry name" value="Leucine Dehydrogenase, chain A, domain 1"/>
    <property type="match status" value="1"/>
</dbReference>
<accession>A0A4Q7TXJ9</accession>
<name>A0A4Q7TXJ9_9MICO</name>
<evidence type="ECO:0000313" key="5">
    <source>
        <dbReference type="Proteomes" id="UP000291832"/>
    </source>
</evidence>
<dbReference type="GO" id="GO:0005829">
    <property type="term" value="C:cytosol"/>
    <property type="evidence" value="ECO:0007669"/>
    <property type="project" value="TreeGrafter"/>
</dbReference>
<dbReference type="AlphaFoldDB" id="A0A4Q7TXJ9"/>
<organism evidence="4 5">
    <name type="scientific">Leucobacter luti</name>
    <dbReference type="NCBI Taxonomy" id="340320"/>
    <lineage>
        <taxon>Bacteria</taxon>
        <taxon>Bacillati</taxon>
        <taxon>Actinomycetota</taxon>
        <taxon>Actinomycetes</taxon>
        <taxon>Micrococcales</taxon>
        <taxon>Microbacteriaceae</taxon>
        <taxon>Leucobacter</taxon>
    </lineage>
</organism>
<gene>
    <name evidence="4" type="ORF">EV139_2264</name>
</gene>
<evidence type="ECO:0000313" key="4">
    <source>
        <dbReference type="EMBL" id="RZT64840.1"/>
    </source>
</evidence>
<sequence length="280" mass="28614">MVDQLAVLGWPIGHSLSPAIHRAAYSTLGLPWRYSAVRCGADSLAAFVASRGPEWRGFSVTMPLKEEAHRIARDLDPVARASGVVNTLRRRDDGRGWDGFNTDVAGLATAIGAAGLDPADTIVLGTGATAVSAVLAAQRLGAGRIRVAGRNSAAAAALAARGDEATAMSAHGLADEALRDGSSTLIISTLPGPAGRALDVPAALTAVPLFDVAYDPWPSPLAERWRAAGGVAHPGTAMLIEQAIVQVRIFSSGDPDTPLADEGAVRAAMRGATASADMGG</sequence>
<evidence type="ECO:0000256" key="2">
    <source>
        <dbReference type="ARBA" id="ARBA00023141"/>
    </source>
</evidence>
<dbReference type="Proteomes" id="UP000291832">
    <property type="component" value="Unassembled WGS sequence"/>
</dbReference>
<feature type="domain" description="Shikimate dehydrogenase substrate binding N-terminal" evidence="3">
    <location>
        <begin position="7"/>
        <end position="88"/>
    </location>
</feature>
<keyword evidence="2" id="KW-0057">Aromatic amino acid biosynthesis</keyword>
<dbReference type="EMBL" id="SHKI01000005">
    <property type="protein sequence ID" value="RZT64840.1"/>
    <property type="molecule type" value="Genomic_DNA"/>
</dbReference>
<protein>
    <submittedName>
        <fullName evidence="4">Shikimate dehydrogenase</fullName>
    </submittedName>
</protein>